<gene>
    <name evidence="8" type="ORF">P43SY_008043</name>
</gene>
<evidence type="ECO:0000256" key="3">
    <source>
        <dbReference type="ARBA" id="ARBA00023125"/>
    </source>
</evidence>
<keyword evidence="7" id="KW-0175">Coiled coil</keyword>
<dbReference type="GO" id="GO:0031390">
    <property type="term" value="C:Ctf18 RFC-like complex"/>
    <property type="evidence" value="ECO:0007669"/>
    <property type="project" value="InterPro"/>
</dbReference>
<evidence type="ECO:0000256" key="7">
    <source>
        <dbReference type="SAM" id="Coils"/>
    </source>
</evidence>
<keyword evidence="5" id="KW-0131">Cell cycle</keyword>
<dbReference type="AlphaFoldDB" id="A0AAD5QBW7"/>
<keyword evidence="9" id="KW-1185">Reference proteome</keyword>
<dbReference type="PANTHER" id="PTHR28605">
    <property type="entry name" value="CTF8, CHROMOSOME TRANSMISSION FIDELITY FACTOR 8 HOMOLOG (S. CEREVISIAE)"/>
    <property type="match status" value="1"/>
</dbReference>
<dbReference type="Pfam" id="PF09696">
    <property type="entry name" value="Ctf8"/>
    <property type="match status" value="1"/>
</dbReference>
<name>A0AAD5QBW7_PYTIN</name>
<reference evidence="8" key="1">
    <citation type="submission" date="2021-12" db="EMBL/GenBank/DDBJ databases">
        <title>Prjna785345.</title>
        <authorList>
            <person name="Rujirawat T."/>
            <person name="Krajaejun T."/>
        </authorList>
    </citation>
    <scope>NUCLEOTIDE SEQUENCE</scope>
    <source>
        <strain evidence="8">Pi057C3</strain>
    </source>
</reference>
<keyword evidence="2" id="KW-0235">DNA replication</keyword>
<proteinExistence type="inferred from homology"/>
<comment type="caution">
    <text evidence="8">The sequence shown here is derived from an EMBL/GenBank/DDBJ whole genome shotgun (WGS) entry which is preliminary data.</text>
</comment>
<evidence type="ECO:0000256" key="2">
    <source>
        <dbReference type="ARBA" id="ARBA00022705"/>
    </source>
</evidence>
<dbReference type="Proteomes" id="UP001209570">
    <property type="component" value="Unassembled WGS sequence"/>
</dbReference>
<accession>A0AAD5QBW7</accession>
<evidence type="ECO:0000313" key="9">
    <source>
        <dbReference type="Proteomes" id="UP001209570"/>
    </source>
</evidence>
<keyword evidence="3" id="KW-0238">DNA-binding</keyword>
<dbReference type="GO" id="GO:0003677">
    <property type="term" value="F:DNA binding"/>
    <property type="evidence" value="ECO:0007669"/>
    <property type="project" value="UniProtKB-KW"/>
</dbReference>
<dbReference type="GO" id="GO:0006260">
    <property type="term" value="P:DNA replication"/>
    <property type="evidence" value="ECO:0007669"/>
    <property type="project" value="UniProtKB-KW"/>
</dbReference>
<protein>
    <submittedName>
        <fullName evidence="8">Uncharacterized protein</fullName>
    </submittedName>
</protein>
<feature type="coiled-coil region" evidence="7">
    <location>
        <begin position="135"/>
        <end position="196"/>
    </location>
</feature>
<dbReference type="InterPro" id="IPR031974">
    <property type="entry name" value="PDCD7"/>
</dbReference>
<evidence type="ECO:0000256" key="1">
    <source>
        <dbReference type="ARBA" id="ARBA00004123"/>
    </source>
</evidence>
<dbReference type="InterPro" id="IPR018607">
    <property type="entry name" value="Ctf8"/>
</dbReference>
<organism evidence="8 9">
    <name type="scientific">Pythium insidiosum</name>
    <name type="common">Pythiosis disease agent</name>
    <dbReference type="NCBI Taxonomy" id="114742"/>
    <lineage>
        <taxon>Eukaryota</taxon>
        <taxon>Sar</taxon>
        <taxon>Stramenopiles</taxon>
        <taxon>Oomycota</taxon>
        <taxon>Peronosporomycetes</taxon>
        <taxon>Pythiales</taxon>
        <taxon>Pythiaceae</taxon>
        <taxon>Pythium</taxon>
    </lineage>
</organism>
<dbReference type="GO" id="GO:0007064">
    <property type="term" value="P:mitotic sister chromatid cohesion"/>
    <property type="evidence" value="ECO:0007669"/>
    <property type="project" value="InterPro"/>
</dbReference>
<evidence type="ECO:0000256" key="4">
    <source>
        <dbReference type="ARBA" id="ARBA00023242"/>
    </source>
</evidence>
<dbReference type="PANTHER" id="PTHR28605:SF1">
    <property type="entry name" value="CHROMOSOME TRANSMISSION FIDELITY FACTOR 8"/>
    <property type="match status" value="1"/>
</dbReference>
<evidence type="ECO:0000256" key="6">
    <source>
        <dbReference type="ARBA" id="ARBA00038447"/>
    </source>
</evidence>
<keyword evidence="4" id="KW-0539">Nucleus</keyword>
<comment type="similarity">
    <text evidence="6">Belongs to the CTF8 family.</text>
</comment>
<evidence type="ECO:0000256" key="5">
    <source>
        <dbReference type="ARBA" id="ARBA00023306"/>
    </source>
</evidence>
<comment type="subcellular location">
    <subcellularLocation>
        <location evidence="1">Nucleus</location>
    </subcellularLocation>
</comment>
<dbReference type="EMBL" id="JAKCXM010000023">
    <property type="protein sequence ID" value="KAJ0407268.1"/>
    <property type="molecule type" value="Genomic_DNA"/>
</dbReference>
<evidence type="ECO:0000313" key="8">
    <source>
        <dbReference type="EMBL" id="KAJ0407268.1"/>
    </source>
</evidence>
<sequence length="314" mass="35341">MIVPICVEGAKNEWCIVEFQGQMIPNDGDDMANVEIGSLWYDDGVPTMRIGNHIVTGKVAKLPKPFAILEKRALTHDGTRDAEMPLITERERVADASNANTSLANGAPEAHRQTEYNIVGIARSRIIFNDREAPLMRLRRRIADILEKIRLLEHHAVELGTLERRLAESSDSPIELARVAVQLERKRATCQALQREVESQCTPRPLGISGEELQAIEAHARRVRAKQADQQAARKLLLVIELKEKRRAEASHRRRLPLVEPDEIDMQTLVAVRRAWDMYLAPPRVVGATAIPPHFVVPPTEPTAAWQRFLGERA</sequence>
<dbReference type="Pfam" id="PF16021">
    <property type="entry name" value="PDCD7"/>
    <property type="match status" value="1"/>
</dbReference>